<evidence type="ECO:0000313" key="6">
    <source>
        <dbReference type="EMBL" id="MFD0901549.1"/>
    </source>
</evidence>
<dbReference type="Gene3D" id="3.40.50.2000">
    <property type="entry name" value="Glycogen Phosphorylase B"/>
    <property type="match status" value="2"/>
</dbReference>
<comment type="caution">
    <text evidence="6">The sequence shown here is derived from an EMBL/GenBank/DDBJ whole genome shotgun (WGS) entry which is preliminary data.</text>
</comment>
<dbReference type="SUPFAM" id="SSF53756">
    <property type="entry name" value="UDP-Glycosyltransferase/glycogen phosphorylase"/>
    <property type="match status" value="1"/>
</dbReference>
<evidence type="ECO:0000256" key="3">
    <source>
        <dbReference type="SAM" id="MobiDB-lite"/>
    </source>
</evidence>
<name>A0ABW3EMG7_9ACTN</name>
<dbReference type="Pfam" id="PF13439">
    <property type="entry name" value="Glyco_transf_4"/>
    <property type="match status" value="1"/>
</dbReference>
<feature type="region of interest" description="Disordered" evidence="3">
    <location>
        <begin position="1"/>
        <end position="21"/>
    </location>
</feature>
<dbReference type="InterPro" id="IPR028098">
    <property type="entry name" value="Glyco_trans_4-like_N"/>
</dbReference>
<evidence type="ECO:0000259" key="5">
    <source>
        <dbReference type="Pfam" id="PF13439"/>
    </source>
</evidence>
<evidence type="ECO:0000256" key="2">
    <source>
        <dbReference type="ARBA" id="ARBA00022679"/>
    </source>
</evidence>
<gene>
    <name evidence="6" type="ORF">ACFQ11_14205</name>
</gene>
<keyword evidence="1" id="KW-0328">Glycosyltransferase</keyword>
<evidence type="ECO:0000259" key="4">
    <source>
        <dbReference type="Pfam" id="PF00534"/>
    </source>
</evidence>
<dbReference type="Pfam" id="PF00534">
    <property type="entry name" value="Glycos_transf_1"/>
    <property type="match status" value="1"/>
</dbReference>
<dbReference type="PANTHER" id="PTHR12526:SF637">
    <property type="entry name" value="GLYCOSYLTRANSFERASE EPSF-RELATED"/>
    <property type="match status" value="1"/>
</dbReference>
<reference evidence="7" key="1">
    <citation type="journal article" date="2019" name="Int. J. Syst. Evol. Microbiol.">
        <title>The Global Catalogue of Microorganisms (GCM) 10K type strain sequencing project: providing services to taxonomists for standard genome sequencing and annotation.</title>
        <authorList>
            <consortium name="The Broad Institute Genomics Platform"/>
            <consortium name="The Broad Institute Genome Sequencing Center for Infectious Disease"/>
            <person name="Wu L."/>
            <person name="Ma J."/>
        </authorList>
    </citation>
    <scope>NUCLEOTIDE SEQUENCE [LARGE SCALE GENOMIC DNA]</scope>
    <source>
        <strain evidence="7">JCM 31202</strain>
    </source>
</reference>
<evidence type="ECO:0000313" key="7">
    <source>
        <dbReference type="Proteomes" id="UP001596972"/>
    </source>
</evidence>
<dbReference type="Proteomes" id="UP001596972">
    <property type="component" value="Unassembled WGS sequence"/>
</dbReference>
<dbReference type="RefSeq" id="WP_378298762.1">
    <property type="nucleotide sequence ID" value="NZ_JBHTJA010000022.1"/>
</dbReference>
<protein>
    <submittedName>
        <fullName evidence="6">Glycosyltransferase</fullName>
    </submittedName>
</protein>
<keyword evidence="2" id="KW-0808">Transferase</keyword>
<sequence length="446" mass="47819">MTVPGDRDTAARDAAARDAAARDAAARDATARGATARGATGRDVAVVTPWYPNPQQEWAGAFVEAMVDATAPGCGDVTVYHTEAWLMRQPPEEVEAARAAHRRLLPVALHPQPAVAGARLLRVPVPTVPEYTFADLAREHASWLREALGGEPIPAPVVHAHVGLRGGWTALQNARPDARVFVTEHASFLDKVLAQPDSRELYEQVLDRCDGFFVVTDVLRDRLAETFPGLADKIRPIANPISFATPRPRPVTELRRWLYVGSLVERKGVGPLLEAFAECRADDPGLTLTMAGAGPLAGALADRAAELGVGGAVTFPGAVPPDRAARLMREHDLLVHAARYETFGVTVVEAVAAGTPVLVTRCGGPERTLAGVADAAGEMIDVADTPAPIVAGYRRLRDRFPDGLDLPRARAVLDERFGYRTVAEAHHRHWFPGAAEADAPDEREVA</sequence>
<dbReference type="EMBL" id="JBHTJA010000022">
    <property type="protein sequence ID" value="MFD0901549.1"/>
    <property type="molecule type" value="Genomic_DNA"/>
</dbReference>
<organism evidence="6 7">
    <name type="scientific">Actinomadura sediminis</name>
    <dbReference type="NCBI Taxonomy" id="1038904"/>
    <lineage>
        <taxon>Bacteria</taxon>
        <taxon>Bacillati</taxon>
        <taxon>Actinomycetota</taxon>
        <taxon>Actinomycetes</taxon>
        <taxon>Streptosporangiales</taxon>
        <taxon>Thermomonosporaceae</taxon>
        <taxon>Actinomadura</taxon>
    </lineage>
</organism>
<keyword evidence="7" id="KW-1185">Reference proteome</keyword>
<evidence type="ECO:0000256" key="1">
    <source>
        <dbReference type="ARBA" id="ARBA00022676"/>
    </source>
</evidence>
<feature type="domain" description="Glycosyltransferase subfamily 4-like N-terminal" evidence="5">
    <location>
        <begin position="113"/>
        <end position="241"/>
    </location>
</feature>
<feature type="domain" description="Glycosyl transferase family 1" evidence="4">
    <location>
        <begin position="256"/>
        <end position="369"/>
    </location>
</feature>
<proteinExistence type="predicted"/>
<dbReference type="InterPro" id="IPR001296">
    <property type="entry name" value="Glyco_trans_1"/>
</dbReference>
<dbReference type="PANTHER" id="PTHR12526">
    <property type="entry name" value="GLYCOSYLTRANSFERASE"/>
    <property type="match status" value="1"/>
</dbReference>
<accession>A0ABW3EMG7</accession>